<proteinExistence type="predicted"/>
<protein>
    <recommendedName>
        <fullName evidence="3">DUF7730 domain-containing protein</fullName>
    </recommendedName>
</protein>
<organism evidence="4 5">
    <name type="scientific">Fusarium coffeatum</name>
    <dbReference type="NCBI Taxonomy" id="231269"/>
    <lineage>
        <taxon>Eukaryota</taxon>
        <taxon>Fungi</taxon>
        <taxon>Dikarya</taxon>
        <taxon>Ascomycota</taxon>
        <taxon>Pezizomycotina</taxon>
        <taxon>Sordariomycetes</taxon>
        <taxon>Hypocreomycetidae</taxon>
        <taxon>Hypocreales</taxon>
        <taxon>Nectriaceae</taxon>
        <taxon>Fusarium</taxon>
        <taxon>Fusarium incarnatum-equiseti species complex</taxon>
    </lineage>
</organism>
<accession>A0A366SCA0</accession>
<dbReference type="AlphaFoldDB" id="A0A366SCA0"/>
<dbReference type="GeneID" id="41989644"/>
<dbReference type="OrthoDB" id="515692at2759"/>
<evidence type="ECO:0000313" key="5">
    <source>
        <dbReference type="Proteomes" id="UP000253153"/>
    </source>
</evidence>
<dbReference type="InterPro" id="IPR056632">
    <property type="entry name" value="DUF7730"/>
</dbReference>
<feature type="domain" description="DUF7730" evidence="3">
    <location>
        <begin position="500"/>
        <end position="644"/>
    </location>
</feature>
<comment type="caution">
    <text evidence="4">The sequence shown here is derived from an EMBL/GenBank/DDBJ whole genome shotgun (WGS) entry which is preliminary data.</text>
</comment>
<reference evidence="4 5" key="1">
    <citation type="submission" date="2018-06" db="EMBL/GenBank/DDBJ databases">
        <title>Fusarium incarnatum-equiseti species complex species 28.</title>
        <authorList>
            <person name="Gardiner D.M."/>
        </authorList>
    </citation>
    <scope>NUCLEOTIDE SEQUENCE [LARGE SCALE GENOMIC DNA]</scope>
    <source>
        <strain evidence="4 5">FIESC_28</strain>
    </source>
</reference>
<feature type="region of interest" description="Disordered" evidence="1">
    <location>
        <begin position="409"/>
        <end position="431"/>
    </location>
</feature>
<name>A0A366SCA0_9HYPO</name>
<feature type="signal peptide" evidence="2">
    <location>
        <begin position="1"/>
        <end position="20"/>
    </location>
</feature>
<feature type="region of interest" description="Disordered" evidence="1">
    <location>
        <begin position="473"/>
        <end position="494"/>
    </location>
</feature>
<evidence type="ECO:0000256" key="1">
    <source>
        <dbReference type="SAM" id="MobiDB-lite"/>
    </source>
</evidence>
<dbReference type="EMBL" id="QKXC01000005">
    <property type="protein sequence ID" value="RBR26929.1"/>
    <property type="molecule type" value="Genomic_DNA"/>
</dbReference>
<dbReference type="RefSeq" id="XP_031021520.1">
    <property type="nucleotide sequence ID" value="XM_031154348.1"/>
</dbReference>
<dbReference type="Pfam" id="PF24864">
    <property type="entry name" value="DUF7730"/>
    <property type="match status" value="1"/>
</dbReference>
<evidence type="ECO:0000256" key="2">
    <source>
        <dbReference type="SAM" id="SignalP"/>
    </source>
</evidence>
<dbReference type="PANTHER" id="PTHR38790">
    <property type="entry name" value="2EXR DOMAIN-CONTAINING PROTEIN-RELATED"/>
    <property type="match status" value="1"/>
</dbReference>
<keyword evidence="5" id="KW-1185">Reference proteome</keyword>
<gene>
    <name evidence="4" type="ORF">FIESC28_00197</name>
</gene>
<evidence type="ECO:0000259" key="3">
    <source>
        <dbReference type="Pfam" id="PF24864"/>
    </source>
</evidence>
<sequence length="806" mass="91557">MRFSTLSLAVASLWSGSALALPDASLEPWDIHSSCDAYKADIKDALTQSIELADAAKSSLEFVMNRMPDQRTDPDEAVKWQRIATHVQMAFGYKIPAKPGPGDRRYTERLRDLYASAVNVLPSNKNSPEKGNNPTLAARPNAKPVIICGESAWQWVDADDEPEPGMGKVKDQRNFKQDYVGALYFQGRFSFRRTQTNTFGVCFGNRKAVISAHDDLIMICDDMLSDAFRARTSPRDFKASVSSGTELKDGLISFHTQLWHELCHWFGGVTPQLEHNIQDHIAVDKNGQVMYQGKDASGNKIIRKYDSPQPQSYLGPRGLRKQGAYGIELMMELAMTRKRITGNSGPDKATTNADSIMIFSMMMYNDQWDWTAWGKARDFTRLKQKMGLNPMTYSPLEEPLSPHWCTYSPTPVDDRPSPDCSPTSPASPGYSITTPTYEGYSPVSPVHQSIEAPRKEIFASNWKDYVENIPRLPPRPRALTPNGFRENDTQQQRHVTSTLQKSSWFKIPANLRRDILVLAFGGRRLHMCLKCDVHPPNTWYSYGMACRHVPAGEKGPMTRGLLQGPWSDECDLLYRNPDPEADFESVGVMGWLLSCRQNYAETIDILYSKNTILMYDEPLLTYADQLILPHRASLITSLEVKWQPESAEDFGEAFFNLLQQPRFPNLNRLYISAQFIWRYHSSWFDKMCSHMDNLVKSRPDLTECAIAIPHQAFDDVASEYVQKKDSWKRGTYSELWYSVDRTGGPEAIRLPYVNSYPHPPFHLGPNPGAGWWLLEGTDAPLSWRWPSSPLYYGSPGWEDWEGYRSN</sequence>
<feature type="compositionally biased region" description="Polar residues" evidence="1">
    <location>
        <begin position="420"/>
        <end position="431"/>
    </location>
</feature>
<dbReference type="Proteomes" id="UP000253153">
    <property type="component" value="Unassembled WGS sequence"/>
</dbReference>
<evidence type="ECO:0000313" key="4">
    <source>
        <dbReference type="EMBL" id="RBR26929.1"/>
    </source>
</evidence>
<keyword evidence="2" id="KW-0732">Signal</keyword>
<feature type="chain" id="PRO_5016819620" description="DUF7730 domain-containing protein" evidence="2">
    <location>
        <begin position="21"/>
        <end position="806"/>
    </location>
</feature>